<feature type="region of interest" description="Disordered" evidence="1">
    <location>
        <begin position="115"/>
        <end position="156"/>
    </location>
</feature>
<evidence type="ECO:0000313" key="3">
    <source>
        <dbReference type="EMBL" id="BCV46229.1"/>
    </source>
</evidence>
<dbReference type="AlphaFoldDB" id="A0AAD1KBC0"/>
<keyword evidence="2" id="KW-1133">Transmembrane helix</keyword>
<keyword evidence="2" id="KW-0472">Membrane</keyword>
<dbReference type="EMBL" id="AP024613">
    <property type="protein sequence ID" value="BCV46229.1"/>
    <property type="molecule type" value="Genomic_DNA"/>
</dbReference>
<reference evidence="3" key="1">
    <citation type="submission" date="2021-05" db="EMBL/GenBank/DDBJ databases">
        <title>Molecular characterization for Shewanella algae harboring chromosomal blaOXA-55-like strains isolated from clinical and environment sample.</title>
        <authorList>
            <person name="Ohama Y."/>
            <person name="Aoki K."/>
            <person name="Harada S."/>
            <person name="Moriya K."/>
            <person name="Ishii Y."/>
            <person name="Tateda K."/>
        </authorList>
    </citation>
    <scope>NUCLEOTIDE SEQUENCE</scope>
    <source>
        <strain evidence="3">TUM17379</strain>
    </source>
</reference>
<proteinExistence type="predicted"/>
<feature type="compositionally biased region" description="Polar residues" evidence="1">
    <location>
        <begin position="128"/>
        <end position="144"/>
    </location>
</feature>
<evidence type="ECO:0000256" key="2">
    <source>
        <dbReference type="SAM" id="Phobius"/>
    </source>
</evidence>
<dbReference type="RefSeq" id="WP_208147527.1">
    <property type="nucleotide sequence ID" value="NZ_AP024613.1"/>
</dbReference>
<feature type="transmembrane region" description="Helical" evidence="2">
    <location>
        <begin position="64"/>
        <end position="85"/>
    </location>
</feature>
<keyword evidence="2" id="KW-0812">Transmembrane</keyword>
<feature type="transmembrane region" description="Helical" evidence="2">
    <location>
        <begin position="33"/>
        <end position="52"/>
    </location>
</feature>
<dbReference type="Proteomes" id="UP000825078">
    <property type="component" value="Chromosome"/>
</dbReference>
<accession>A0AAD1KBC0</accession>
<gene>
    <name evidence="3" type="ORF">TUM17379_32470</name>
</gene>
<evidence type="ECO:0000256" key="1">
    <source>
        <dbReference type="SAM" id="MobiDB-lite"/>
    </source>
</evidence>
<protein>
    <submittedName>
        <fullName evidence="3">Uncharacterized protein</fullName>
    </submittedName>
</protein>
<name>A0AAD1KBC0_9GAMM</name>
<organism evidence="3 4">
    <name type="scientific">Shewanella algae</name>
    <dbReference type="NCBI Taxonomy" id="38313"/>
    <lineage>
        <taxon>Bacteria</taxon>
        <taxon>Pseudomonadati</taxon>
        <taxon>Pseudomonadota</taxon>
        <taxon>Gammaproteobacteria</taxon>
        <taxon>Alteromonadales</taxon>
        <taxon>Shewanellaceae</taxon>
        <taxon>Shewanella</taxon>
    </lineage>
</organism>
<feature type="transmembrane region" description="Helical" evidence="2">
    <location>
        <begin position="91"/>
        <end position="108"/>
    </location>
</feature>
<sequence length="156" mass="17439">MKEPSKILLAVAWALLIITIQRPDIQTSYVAEIVVLCLFIFLAIQSQIWLNGDAWEQIPKNVRIAVLVVSLVFFILGMYAFFYLYLHFTTFIYLIIVISIVQVSNLVLSRFCSKPTSDEQPDSKLLNDTDNITVGSDSTLNSGSKMAADTDKSAQA</sequence>
<evidence type="ECO:0000313" key="4">
    <source>
        <dbReference type="Proteomes" id="UP000825078"/>
    </source>
</evidence>